<evidence type="ECO:0000313" key="2">
    <source>
        <dbReference type="Proteomes" id="UP001138802"/>
    </source>
</evidence>
<dbReference type="InterPro" id="IPR038695">
    <property type="entry name" value="Saro_0823-like_sf"/>
</dbReference>
<evidence type="ECO:0000313" key="1">
    <source>
        <dbReference type="EMBL" id="MBK1646293.1"/>
    </source>
</evidence>
<organism evidence="1 2">
    <name type="scientific">Thiocapsa imhoffii</name>
    <dbReference type="NCBI Taxonomy" id="382777"/>
    <lineage>
        <taxon>Bacteria</taxon>
        <taxon>Pseudomonadati</taxon>
        <taxon>Pseudomonadota</taxon>
        <taxon>Gammaproteobacteria</taxon>
        <taxon>Chromatiales</taxon>
        <taxon>Chromatiaceae</taxon>
        <taxon>Thiocapsa</taxon>
    </lineage>
</organism>
<accession>A0A9X1BAH5</accession>
<sequence length="190" mass="21003">MPQSWIDPCRHPTRTRALTPGHGLAVTLTVALVLSWAEPLVSGDDRTVLPQYLPISAQAEIGGTRILLEVARTPEQRARGLMRRPALPAHQGMLFPSPDARPLRMWMKNTLVPLDIVFIYRERIVALVERAPPCAKKPCPVYGPGDQAIDHVLELRAGRIAELGVRLGDPILLRDHPPVPTTRIGPIRTP</sequence>
<dbReference type="PANTHER" id="PTHR37953">
    <property type="entry name" value="UPF0127 PROTEIN MJ1496"/>
    <property type="match status" value="1"/>
</dbReference>
<proteinExistence type="predicted"/>
<protein>
    <recommendedName>
        <fullName evidence="3">DUF192 domain-containing protein</fullName>
    </recommendedName>
</protein>
<dbReference type="PANTHER" id="PTHR37953:SF1">
    <property type="entry name" value="UPF0127 PROTEIN MJ1496"/>
    <property type="match status" value="1"/>
</dbReference>
<dbReference type="AlphaFoldDB" id="A0A9X1BAH5"/>
<dbReference type="EMBL" id="NRSD01000023">
    <property type="protein sequence ID" value="MBK1646293.1"/>
    <property type="molecule type" value="Genomic_DNA"/>
</dbReference>
<gene>
    <name evidence="1" type="ORF">CKO25_16895</name>
</gene>
<dbReference type="RefSeq" id="WP_200389108.1">
    <property type="nucleotide sequence ID" value="NZ_NRSD01000023.1"/>
</dbReference>
<keyword evidence="2" id="KW-1185">Reference proteome</keyword>
<dbReference type="Gene3D" id="2.60.120.1140">
    <property type="entry name" value="Protein of unknown function DUF192"/>
    <property type="match status" value="1"/>
</dbReference>
<reference evidence="1 2" key="1">
    <citation type="journal article" date="2020" name="Microorganisms">
        <title>Osmotic Adaptation and Compatible Solute Biosynthesis of Phototrophic Bacteria as Revealed from Genome Analyses.</title>
        <authorList>
            <person name="Imhoff J.F."/>
            <person name="Rahn T."/>
            <person name="Kunzel S."/>
            <person name="Keller A."/>
            <person name="Neulinger S.C."/>
        </authorList>
    </citation>
    <scope>NUCLEOTIDE SEQUENCE [LARGE SCALE GENOMIC DNA]</scope>
    <source>
        <strain evidence="1 2">DSM 21303</strain>
    </source>
</reference>
<dbReference type="Pfam" id="PF02643">
    <property type="entry name" value="DUF192"/>
    <property type="match status" value="1"/>
</dbReference>
<dbReference type="InterPro" id="IPR003795">
    <property type="entry name" value="DUF192"/>
</dbReference>
<evidence type="ECO:0008006" key="3">
    <source>
        <dbReference type="Google" id="ProtNLM"/>
    </source>
</evidence>
<dbReference type="Proteomes" id="UP001138802">
    <property type="component" value="Unassembled WGS sequence"/>
</dbReference>
<name>A0A9X1BAH5_9GAMM</name>
<comment type="caution">
    <text evidence="1">The sequence shown here is derived from an EMBL/GenBank/DDBJ whole genome shotgun (WGS) entry which is preliminary data.</text>
</comment>